<name>X0TR00_9ZZZZ</name>
<comment type="caution">
    <text evidence="1">The sequence shown here is derived from an EMBL/GenBank/DDBJ whole genome shotgun (WGS) entry which is preliminary data.</text>
</comment>
<evidence type="ECO:0008006" key="2">
    <source>
        <dbReference type="Google" id="ProtNLM"/>
    </source>
</evidence>
<reference evidence="1" key="1">
    <citation type="journal article" date="2014" name="Front. Microbiol.">
        <title>High frequency of phylogenetically diverse reductive dehalogenase-homologous genes in deep subseafloor sedimentary metagenomes.</title>
        <authorList>
            <person name="Kawai M."/>
            <person name="Futagami T."/>
            <person name="Toyoda A."/>
            <person name="Takaki Y."/>
            <person name="Nishi S."/>
            <person name="Hori S."/>
            <person name="Arai W."/>
            <person name="Tsubouchi T."/>
            <person name="Morono Y."/>
            <person name="Uchiyama I."/>
            <person name="Ito T."/>
            <person name="Fujiyama A."/>
            <person name="Inagaki F."/>
            <person name="Takami H."/>
        </authorList>
    </citation>
    <scope>NUCLEOTIDE SEQUENCE</scope>
    <source>
        <strain evidence="1">Expedition CK06-06</strain>
    </source>
</reference>
<evidence type="ECO:0000313" key="1">
    <source>
        <dbReference type="EMBL" id="GAF89651.1"/>
    </source>
</evidence>
<proteinExistence type="predicted"/>
<dbReference type="AlphaFoldDB" id="X0TR00"/>
<accession>X0TR00</accession>
<dbReference type="InterPro" id="IPR027417">
    <property type="entry name" value="P-loop_NTPase"/>
</dbReference>
<feature type="non-terminal residue" evidence="1">
    <location>
        <position position="1"/>
    </location>
</feature>
<sequence>NNEQRVACEVLIVTNAAKNIIRRKGGFFLRTVIETGKKHGMITMAESINVLLEAGTISEGVATSILANYK</sequence>
<organism evidence="1">
    <name type="scientific">marine sediment metagenome</name>
    <dbReference type="NCBI Taxonomy" id="412755"/>
    <lineage>
        <taxon>unclassified sequences</taxon>
        <taxon>metagenomes</taxon>
        <taxon>ecological metagenomes</taxon>
    </lineage>
</organism>
<dbReference type="Gene3D" id="3.40.50.300">
    <property type="entry name" value="P-loop containing nucleotide triphosphate hydrolases"/>
    <property type="match status" value="1"/>
</dbReference>
<dbReference type="EMBL" id="BARS01015367">
    <property type="protein sequence ID" value="GAF89651.1"/>
    <property type="molecule type" value="Genomic_DNA"/>
</dbReference>
<gene>
    <name evidence="1" type="ORF">S01H1_25436</name>
</gene>
<protein>
    <recommendedName>
        <fullName evidence="2">Bacterial type II secretion system protein E domain-containing protein</fullName>
    </recommendedName>
</protein>